<dbReference type="Proteomes" id="UP001153334">
    <property type="component" value="Unassembled WGS sequence"/>
</dbReference>
<organism evidence="1 2">
    <name type="scientific">Nemania bipapillata</name>
    <dbReference type="NCBI Taxonomy" id="110536"/>
    <lineage>
        <taxon>Eukaryota</taxon>
        <taxon>Fungi</taxon>
        <taxon>Dikarya</taxon>
        <taxon>Ascomycota</taxon>
        <taxon>Pezizomycotina</taxon>
        <taxon>Sordariomycetes</taxon>
        <taxon>Xylariomycetidae</taxon>
        <taxon>Xylariales</taxon>
        <taxon>Xylariaceae</taxon>
        <taxon>Nemania</taxon>
    </lineage>
</organism>
<sequence>MLFSSLAFAASSLAFVVQGIPATGPSDLDVLHEYTSRDGVSNITIYGRSTQPDTSPLEAVTDLNQKRSCDGTVVCDNHHTADRAACGHLIDDLRGDKAVLGQSPRAICGTYGGEVCCVSWHKVVSGATRDSLVYAAQKAYDACWGDTGISAKVHSTLIGQTCTDQCMSNRATHC</sequence>
<protein>
    <submittedName>
        <fullName evidence="1">Uncharacterized protein</fullName>
    </submittedName>
</protein>
<keyword evidence="2" id="KW-1185">Reference proteome</keyword>
<evidence type="ECO:0000313" key="2">
    <source>
        <dbReference type="Proteomes" id="UP001153334"/>
    </source>
</evidence>
<evidence type="ECO:0000313" key="1">
    <source>
        <dbReference type="EMBL" id="KAJ8121810.1"/>
    </source>
</evidence>
<comment type="caution">
    <text evidence="1">The sequence shown here is derived from an EMBL/GenBank/DDBJ whole genome shotgun (WGS) entry which is preliminary data.</text>
</comment>
<accession>A0ACC2J340</accession>
<name>A0ACC2J340_9PEZI</name>
<reference evidence="1" key="1">
    <citation type="submission" date="2022-11" db="EMBL/GenBank/DDBJ databases">
        <title>Genome Sequence of Nemania bipapillata.</title>
        <authorList>
            <person name="Buettner E."/>
        </authorList>
    </citation>
    <scope>NUCLEOTIDE SEQUENCE</scope>
    <source>
        <strain evidence="1">CP14</strain>
    </source>
</reference>
<dbReference type="EMBL" id="JAPESX010000341">
    <property type="protein sequence ID" value="KAJ8121810.1"/>
    <property type="molecule type" value="Genomic_DNA"/>
</dbReference>
<proteinExistence type="predicted"/>
<gene>
    <name evidence="1" type="ORF">ONZ43_g1831</name>
</gene>